<dbReference type="InterPro" id="IPR057983">
    <property type="entry name" value="NAA35-like_N"/>
</dbReference>
<name>A0ABR4BKE4_9LECA</name>
<feature type="domain" description="NAA35-like N-terminal" evidence="2">
    <location>
        <begin position="55"/>
        <end position="118"/>
    </location>
</feature>
<evidence type="ECO:0000259" key="2">
    <source>
        <dbReference type="Pfam" id="PF04112"/>
    </source>
</evidence>
<dbReference type="EMBL" id="JBHFEH010000003">
    <property type="protein sequence ID" value="KAL2057872.1"/>
    <property type="molecule type" value="Genomic_DNA"/>
</dbReference>
<dbReference type="Pfam" id="PF04112">
    <property type="entry name" value="Mak10"/>
    <property type="match status" value="1"/>
</dbReference>
<organism evidence="3 4">
    <name type="scientific">Lepraria finkii</name>
    <dbReference type="NCBI Taxonomy" id="1340010"/>
    <lineage>
        <taxon>Eukaryota</taxon>
        <taxon>Fungi</taxon>
        <taxon>Dikarya</taxon>
        <taxon>Ascomycota</taxon>
        <taxon>Pezizomycotina</taxon>
        <taxon>Lecanoromycetes</taxon>
        <taxon>OSLEUM clade</taxon>
        <taxon>Lecanoromycetidae</taxon>
        <taxon>Lecanorales</taxon>
        <taxon>Lecanorineae</taxon>
        <taxon>Stereocaulaceae</taxon>
        <taxon>Lepraria</taxon>
    </lineage>
</organism>
<evidence type="ECO:0000256" key="1">
    <source>
        <dbReference type="SAM" id="MobiDB-lite"/>
    </source>
</evidence>
<keyword evidence="4" id="KW-1185">Reference proteome</keyword>
<dbReference type="InterPro" id="IPR007244">
    <property type="entry name" value="Naa35_N"/>
</dbReference>
<evidence type="ECO:0000313" key="3">
    <source>
        <dbReference type="EMBL" id="KAL2057872.1"/>
    </source>
</evidence>
<sequence>MADISKLSIAADQDEPTPEKKPGYSMTTPGPRISQPMARDITTDFSAAASALNTGQLVKDEYFTLFEAVGALEIMDPKMDSGFLNPGETLEDDYDVLRELLPEEVLGIMDQMLCYEVS</sequence>
<dbReference type="Proteomes" id="UP001590951">
    <property type="component" value="Unassembled WGS sequence"/>
</dbReference>
<proteinExistence type="predicted"/>
<protein>
    <recommendedName>
        <fullName evidence="2">NAA35-like N-terminal domain-containing protein</fullName>
    </recommendedName>
</protein>
<evidence type="ECO:0000313" key="4">
    <source>
        <dbReference type="Proteomes" id="UP001590951"/>
    </source>
</evidence>
<accession>A0ABR4BKE4</accession>
<feature type="region of interest" description="Disordered" evidence="1">
    <location>
        <begin position="1"/>
        <end position="33"/>
    </location>
</feature>
<dbReference type="PANTHER" id="PTHR21373:SF0">
    <property type="entry name" value="N-ALPHA-ACETYLTRANSFERASE 35, NATC AUXILIARY SUBUNIT"/>
    <property type="match status" value="1"/>
</dbReference>
<dbReference type="PANTHER" id="PTHR21373">
    <property type="entry name" value="GLUCOSE REPRESSIBLE PROTEIN MAK10"/>
    <property type="match status" value="1"/>
</dbReference>
<reference evidence="3 4" key="1">
    <citation type="submission" date="2024-09" db="EMBL/GenBank/DDBJ databases">
        <title>Rethinking Asexuality: The Enigmatic Case of Functional Sexual Genes in Lepraria (Stereocaulaceae).</title>
        <authorList>
            <person name="Doellman M."/>
            <person name="Sun Y."/>
            <person name="Barcenas-Pena A."/>
            <person name="Lumbsch H.T."/>
            <person name="Grewe F."/>
        </authorList>
    </citation>
    <scope>NUCLEOTIDE SEQUENCE [LARGE SCALE GENOMIC DNA]</scope>
    <source>
        <strain evidence="3 4">Grewe 0041</strain>
    </source>
</reference>
<comment type="caution">
    <text evidence="3">The sequence shown here is derived from an EMBL/GenBank/DDBJ whole genome shotgun (WGS) entry which is preliminary data.</text>
</comment>
<gene>
    <name evidence="3" type="ORF">ABVK25_001489</name>
</gene>